<reference evidence="2" key="1">
    <citation type="submission" date="2022-08" db="EMBL/GenBank/DDBJ databases">
        <authorList>
            <person name="Marques A."/>
        </authorList>
    </citation>
    <scope>NUCLEOTIDE SEQUENCE</scope>
    <source>
        <strain evidence="2">RhyPub2mFocal</strain>
        <tissue evidence="2">Leaves</tissue>
    </source>
</reference>
<dbReference type="GO" id="GO:0010301">
    <property type="term" value="F:xanthoxin dehydrogenase (NAD+) activity"/>
    <property type="evidence" value="ECO:0007669"/>
    <property type="project" value="TreeGrafter"/>
</dbReference>
<dbReference type="PANTHER" id="PTHR42820:SF1">
    <property type="entry name" value="SHORT-CHAIN DEHYDROGENASE_REDUCTASE FAMILY PROTEIN"/>
    <property type="match status" value="1"/>
</dbReference>
<dbReference type="Proteomes" id="UP001140206">
    <property type="component" value="Chromosome 1"/>
</dbReference>
<dbReference type="PRINTS" id="PR00080">
    <property type="entry name" value="SDRFAMILY"/>
</dbReference>
<accession>A0AAV8HW97</accession>
<proteinExistence type="inferred from homology"/>
<name>A0AAV8HW97_9POAL</name>
<comment type="caution">
    <text evidence="2">The sequence shown here is derived from an EMBL/GenBank/DDBJ whole genome shotgun (WGS) entry which is preliminary data.</text>
</comment>
<evidence type="ECO:0000256" key="1">
    <source>
        <dbReference type="ARBA" id="ARBA00006484"/>
    </source>
</evidence>
<dbReference type="NCBIfam" id="NF005559">
    <property type="entry name" value="PRK07231.1"/>
    <property type="match status" value="1"/>
</dbReference>
<evidence type="ECO:0000313" key="2">
    <source>
        <dbReference type="EMBL" id="KAJ4819273.1"/>
    </source>
</evidence>
<dbReference type="PRINTS" id="PR00081">
    <property type="entry name" value="GDHRDH"/>
</dbReference>
<dbReference type="FunFam" id="3.40.50.720:FF:000084">
    <property type="entry name" value="Short-chain dehydrogenase reductase"/>
    <property type="match status" value="1"/>
</dbReference>
<dbReference type="InterPro" id="IPR002347">
    <property type="entry name" value="SDR_fam"/>
</dbReference>
<dbReference type="SUPFAM" id="SSF51735">
    <property type="entry name" value="NAD(P)-binding Rossmann-fold domains"/>
    <property type="match status" value="1"/>
</dbReference>
<dbReference type="InterPro" id="IPR036291">
    <property type="entry name" value="NAD(P)-bd_dom_sf"/>
</dbReference>
<keyword evidence="3" id="KW-1185">Reference proteome</keyword>
<evidence type="ECO:0000313" key="3">
    <source>
        <dbReference type="Proteomes" id="UP001140206"/>
    </source>
</evidence>
<protein>
    <submittedName>
        <fullName evidence="2">NAD(P)-binding Rossmann-fold superfamily protein</fullName>
    </submittedName>
</protein>
<dbReference type="GO" id="GO:0009688">
    <property type="term" value="P:abscisic acid biosynthetic process"/>
    <property type="evidence" value="ECO:0007669"/>
    <property type="project" value="TreeGrafter"/>
</dbReference>
<sequence length="288" mass="30426">MARTSVTSVSERRLEGKVALITGGASGIGEATTRLFIKHGAKVCIADIRDDLGRRLLESLGSGTNARFIHCDVSKEDDISKAVDFTAETFGTIDIMVNNAGIIGNKVPDIREVDLHELQKVFEINVDGVFLGMKHAARIMIPRGKGSIISTASTASTIGGLGPHGYTSSKHAVVGLTESVAAELGKHGIRVNCVSPYGVPTGLTLPLLPAWWGTGLVMKFFYAVAGFMANLKGVNLEASDVAEAMLFLASDEARYVRGLNLTVDGGLTVVNGQVKLVTGVLSWMGIDV</sequence>
<organism evidence="2 3">
    <name type="scientific">Rhynchospora pubera</name>
    <dbReference type="NCBI Taxonomy" id="906938"/>
    <lineage>
        <taxon>Eukaryota</taxon>
        <taxon>Viridiplantae</taxon>
        <taxon>Streptophyta</taxon>
        <taxon>Embryophyta</taxon>
        <taxon>Tracheophyta</taxon>
        <taxon>Spermatophyta</taxon>
        <taxon>Magnoliopsida</taxon>
        <taxon>Liliopsida</taxon>
        <taxon>Poales</taxon>
        <taxon>Cyperaceae</taxon>
        <taxon>Cyperoideae</taxon>
        <taxon>Rhynchosporeae</taxon>
        <taxon>Rhynchospora</taxon>
    </lineage>
</organism>
<dbReference type="Pfam" id="PF13561">
    <property type="entry name" value="adh_short_C2"/>
    <property type="match status" value="1"/>
</dbReference>
<gene>
    <name evidence="2" type="ORF">LUZ62_031839</name>
</gene>
<dbReference type="EMBL" id="JAMFTS010000001">
    <property type="protein sequence ID" value="KAJ4819273.1"/>
    <property type="molecule type" value="Genomic_DNA"/>
</dbReference>
<dbReference type="GO" id="GO:0005829">
    <property type="term" value="C:cytosol"/>
    <property type="evidence" value="ECO:0007669"/>
    <property type="project" value="TreeGrafter"/>
</dbReference>
<comment type="similarity">
    <text evidence="1">Belongs to the short-chain dehydrogenases/reductases (SDR) family.</text>
</comment>
<dbReference type="Gene3D" id="3.40.50.720">
    <property type="entry name" value="NAD(P)-binding Rossmann-like Domain"/>
    <property type="match status" value="1"/>
</dbReference>
<dbReference type="PANTHER" id="PTHR42820">
    <property type="entry name" value="SHORT-CHAIN DEHYDROGENASE REDUCTASE"/>
    <property type="match status" value="1"/>
</dbReference>
<dbReference type="AlphaFoldDB" id="A0AAV8HW97"/>